<keyword evidence="1" id="KW-1003">Cell membrane</keyword>
<protein>
    <submittedName>
        <fullName evidence="7">Extracellular solute-binding protein</fullName>
    </submittedName>
</protein>
<dbReference type="GeneID" id="97987017"/>
<dbReference type="PANTHER" id="PTHR43649">
    <property type="entry name" value="ARABINOSE-BINDING PROTEIN-RELATED"/>
    <property type="match status" value="1"/>
</dbReference>
<keyword evidence="8" id="KW-1185">Reference proteome</keyword>
<comment type="caution">
    <text evidence="7">The sequence shown here is derived from an EMBL/GenBank/DDBJ whole genome shotgun (WGS) entry which is preliminary data.</text>
</comment>
<evidence type="ECO:0000256" key="6">
    <source>
        <dbReference type="SAM" id="SignalP"/>
    </source>
</evidence>
<dbReference type="InterPro" id="IPR050490">
    <property type="entry name" value="Bact_solute-bd_prot1"/>
</dbReference>
<dbReference type="EMBL" id="QVLV01000005">
    <property type="protein sequence ID" value="RGE61693.1"/>
    <property type="molecule type" value="Genomic_DNA"/>
</dbReference>
<name>A0A3E3I6Q1_9FIRM</name>
<keyword evidence="4" id="KW-0564">Palmitate</keyword>
<keyword evidence="5" id="KW-0449">Lipoprotein</keyword>
<dbReference type="RefSeq" id="WP_117544321.1">
    <property type="nucleotide sequence ID" value="NZ_JBKUNB010000002.1"/>
</dbReference>
<dbReference type="Gene3D" id="3.40.190.10">
    <property type="entry name" value="Periplasmic binding protein-like II"/>
    <property type="match status" value="1"/>
</dbReference>
<evidence type="ECO:0000256" key="5">
    <source>
        <dbReference type="ARBA" id="ARBA00023288"/>
    </source>
</evidence>
<evidence type="ECO:0000256" key="2">
    <source>
        <dbReference type="ARBA" id="ARBA00022729"/>
    </source>
</evidence>
<sequence>MKKKGKRVLAILLAAMMMTACASNKEVQNDTGKTIVTSSETQTENILHEDKEQNTDEEEADLMGTEVTFWYMPLYEGFDEKMSQDLAQEVKEKYGIILNTEVLTWDAGPEKVTVAMATGATPDLYLDTYSRIAPAIGGGLSADLSDTADALKDLLYDGVLGTGKLNGIQGYIPINLSQGYNITVNVSLARELGVYDLLPEDKIHWSYDEFLEFCRAARENGKDKNIYATQLFAGSKSSDAVYYSFMMSGGSDILNADHTGMAINEEKASDTLTLFKTMIEEELVPSGAATTVDNDIRPNWYSQKLACMFVSTGTGEAVNVKKQIDSGDIEPFDVDIYEIPTPDGKADPHVMSWGSTGFTIFKNAGDNAKIEASKKVIETFLENQSYSQEVCVQTGNSTVLKDLDVDYGDDKLNEQAKRAAASTAEYADSSIGVLESWWSDFRETFYVQLQSYYTGEKSAEQVIKDWEAAGNEVIAKSLQQ</sequence>
<keyword evidence="2 6" id="KW-0732">Signal</keyword>
<evidence type="ECO:0000313" key="8">
    <source>
        <dbReference type="Proteomes" id="UP000260812"/>
    </source>
</evidence>
<evidence type="ECO:0000313" key="7">
    <source>
        <dbReference type="EMBL" id="RGE61693.1"/>
    </source>
</evidence>
<feature type="signal peptide" evidence="6">
    <location>
        <begin position="1"/>
        <end position="22"/>
    </location>
</feature>
<dbReference type="AlphaFoldDB" id="A0A3E3I6Q1"/>
<dbReference type="PANTHER" id="PTHR43649:SF33">
    <property type="entry name" value="POLYGALACTURONAN_RHAMNOGALACTURONAN-BINDING PROTEIN YTCQ"/>
    <property type="match status" value="1"/>
</dbReference>
<gene>
    <name evidence="7" type="ORF">DXC51_09020</name>
</gene>
<dbReference type="Proteomes" id="UP000260812">
    <property type="component" value="Unassembled WGS sequence"/>
</dbReference>
<accession>A0A3E3I6Q1</accession>
<dbReference type="InterPro" id="IPR006059">
    <property type="entry name" value="SBP"/>
</dbReference>
<proteinExistence type="predicted"/>
<evidence type="ECO:0000256" key="1">
    <source>
        <dbReference type="ARBA" id="ARBA00022475"/>
    </source>
</evidence>
<reference evidence="7" key="1">
    <citation type="submission" date="2018-08" db="EMBL/GenBank/DDBJ databases">
        <title>A genome reference for cultivated species of the human gut microbiota.</title>
        <authorList>
            <person name="Zou Y."/>
            <person name="Xue W."/>
            <person name="Luo G."/>
        </authorList>
    </citation>
    <scope>NUCLEOTIDE SEQUENCE [LARGE SCALE GENOMIC DNA]</scope>
    <source>
        <strain evidence="7">TF05-5AC</strain>
    </source>
</reference>
<feature type="chain" id="PRO_5017783293" evidence="6">
    <location>
        <begin position="23"/>
        <end position="480"/>
    </location>
</feature>
<dbReference type="PROSITE" id="PS51257">
    <property type="entry name" value="PROKAR_LIPOPROTEIN"/>
    <property type="match status" value="1"/>
</dbReference>
<dbReference type="SUPFAM" id="SSF53850">
    <property type="entry name" value="Periplasmic binding protein-like II"/>
    <property type="match status" value="1"/>
</dbReference>
<dbReference type="Pfam" id="PF01547">
    <property type="entry name" value="SBP_bac_1"/>
    <property type="match status" value="1"/>
</dbReference>
<organism evidence="7 8">
    <name type="scientific">Eisenbergiella massiliensis</name>
    <dbReference type="NCBI Taxonomy" id="1720294"/>
    <lineage>
        <taxon>Bacteria</taxon>
        <taxon>Bacillati</taxon>
        <taxon>Bacillota</taxon>
        <taxon>Clostridia</taxon>
        <taxon>Lachnospirales</taxon>
        <taxon>Lachnospiraceae</taxon>
        <taxon>Eisenbergiella</taxon>
    </lineage>
</organism>
<evidence type="ECO:0000256" key="4">
    <source>
        <dbReference type="ARBA" id="ARBA00023139"/>
    </source>
</evidence>
<keyword evidence="3" id="KW-0472">Membrane</keyword>
<evidence type="ECO:0000256" key="3">
    <source>
        <dbReference type="ARBA" id="ARBA00023136"/>
    </source>
</evidence>